<keyword evidence="2" id="KW-1133">Transmembrane helix</keyword>
<sequence length="1189" mass="135270">MHSSSVNERARLLRPWTLPLVVASTCGLLAYIYHDEKAFLTDIRQPDSVSISFTELLLGTQPNNDRLRAGLIEQFLRLGEYRRAQEHVFLLKDQAHGIAPFYRAEIAILEAQAAPGGLAADQVARLTRGLRELERRDLPAALLARLALHALALGAPDLAAQTYADLAEREPQRRQQWLEEAAHSQLASNQPERAAQLFLDLAEQSTQAEQRRQYLEQAFGSLVAANRSEQAVDLLKRHLAELNDTSADLAWLEQGVSAAMGSKRFDLAADFVERWQALSPEDLQAQRLSFRLQLASGDTAKAWEIGERLLQRQPEDPALLEQMARLGEWTGHPQRALDYWVSLLQQREDAQQHEHAWRLAAQLFDFDRAVPLLARLGEQRRLSDVELDALIYSHESRGSPEQAEQWLRSYLAQHPDHRLAWMRLQQNLAYTEQFKEEALVWAEMARHFPLSPAERVAWAETHKKLFDSQGAWQVLSDVDSEKIEDADYWRLRAELAWELEHDQEALRAYDRLQALQQPLYSGNEEHLIALNSQRNPEKALALLAANWRRTGDMRRLVSALQMAESLNDWEQLQRLLGEVQDNPQAARTPYVWVAQAALADHQGREAEAEGLYRRGMERFPEESLFCERLLWFYVDRGRRRELEPLLQQWRGEAIGDSRLWLPFASANLLLGRHSEALAWYRRYLQANPRDWLVKAAYADALEASGYPELALRVRHELLAELDNGDTKLTPERYSTYLRLLASSHSVQRASRQVEQWQDGSPLLLQQWFERFLIQLEANNQEGLKNEWLAWGRGRGLAISRYEELQEALRSHNRSTLQHLLTGAELDSAQRVDVLQQLGHDGPAMAAGLEAMGDGQPPQLQQQLLGQTQELLQRSPQGLQVGWHRRDYGEVNVSGPRLSGGINLGDDWYAALRLEDVNYSASSLKESRIGDERNAQLSLRRNLADGDFTLTQDSSWRVDKNRFGLSINRNWQLSSRDEVKLDLDWHRETDETGLLRALGRRDSLHVSGQHGFSARDRVSWLVGHRRYSTREGDSLGKGEIASIELNHSLLFAGPTWEVRSGVEYQNNRLANDLPEELLESMGGPLRRENAKPGDILQDSYGQAYVGSTWRRGLPGTLNRGQAQYTWIVDVMAGWQWTEKQINYGFNTGIGMSVLGGDELAFTVGYLSSPQGARSQSGGVIGVTYSSRFGR</sequence>
<gene>
    <name evidence="4" type="ORF">ACFOJE_02660</name>
</gene>
<evidence type="ECO:0000313" key="4">
    <source>
        <dbReference type="EMBL" id="MFC2971119.1"/>
    </source>
</evidence>
<keyword evidence="1" id="KW-0802">TPR repeat</keyword>
<dbReference type="InterPro" id="IPR011990">
    <property type="entry name" value="TPR-like_helical_dom_sf"/>
</dbReference>
<feature type="transmembrane region" description="Helical" evidence="2">
    <location>
        <begin position="12"/>
        <end position="33"/>
    </location>
</feature>
<dbReference type="Proteomes" id="UP001595457">
    <property type="component" value="Unassembled WGS sequence"/>
</dbReference>
<dbReference type="PROSITE" id="PS50005">
    <property type="entry name" value="TPR"/>
    <property type="match status" value="1"/>
</dbReference>
<organism evidence="4 5">
    <name type="scientific">Azotobacter bryophylli</name>
    <dbReference type="NCBI Taxonomy" id="1986537"/>
    <lineage>
        <taxon>Bacteria</taxon>
        <taxon>Pseudomonadati</taxon>
        <taxon>Pseudomonadota</taxon>
        <taxon>Gammaproteobacteria</taxon>
        <taxon>Pseudomonadales</taxon>
        <taxon>Pseudomonadaceae</taxon>
        <taxon>Azotobacter</taxon>
    </lineage>
</organism>
<keyword evidence="2" id="KW-0472">Membrane</keyword>
<evidence type="ECO:0000259" key="3">
    <source>
        <dbReference type="Pfam" id="PF24604"/>
    </source>
</evidence>
<keyword evidence="2" id="KW-0812">Transmembrane</keyword>
<protein>
    <submittedName>
        <fullName evidence="4">Tetratricopeptide repeat protein</fullName>
    </submittedName>
</protein>
<dbReference type="EMBL" id="JBHRSJ010000002">
    <property type="protein sequence ID" value="MFC2971119.1"/>
    <property type="molecule type" value="Genomic_DNA"/>
</dbReference>
<proteinExistence type="predicted"/>
<comment type="caution">
    <text evidence="4">The sequence shown here is derived from an EMBL/GenBank/DDBJ whole genome shotgun (WGS) entry which is preliminary data.</text>
</comment>
<dbReference type="InterPro" id="IPR019734">
    <property type="entry name" value="TPR_rpt"/>
</dbReference>
<dbReference type="RefSeq" id="WP_377812701.1">
    <property type="nucleotide sequence ID" value="NZ_JBHRSJ010000002.1"/>
</dbReference>
<dbReference type="SUPFAM" id="SSF48452">
    <property type="entry name" value="TPR-like"/>
    <property type="match status" value="2"/>
</dbReference>
<keyword evidence="5" id="KW-1185">Reference proteome</keyword>
<dbReference type="InterPro" id="IPR057306">
    <property type="entry name" value="B-barrel_PelB_C"/>
</dbReference>
<feature type="domain" description="PelB C-terminal" evidence="3">
    <location>
        <begin position="872"/>
        <end position="1185"/>
    </location>
</feature>
<dbReference type="Pfam" id="PF24604">
    <property type="entry name" value="B-barrel_PelB_C"/>
    <property type="match status" value="1"/>
</dbReference>
<evidence type="ECO:0000313" key="5">
    <source>
        <dbReference type="Proteomes" id="UP001595457"/>
    </source>
</evidence>
<dbReference type="Gene3D" id="1.25.40.10">
    <property type="entry name" value="Tetratricopeptide repeat domain"/>
    <property type="match status" value="2"/>
</dbReference>
<name>A0ABV7ANX0_9GAMM</name>
<evidence type="ECO:0000256" key="1">
    <source>
        <dbReference type="PROSITE-ProRule" id="PRU00339"/>
    </source>
</evidence>
<dbReference type="SMART" id="SM00028">
    <property type="entry name" value="TPR"/>
    <property type="match status" value="4"/>
</dbReference>
<feature type="repeat" description="TPR" evidence="1">
    <location>
        <begin position="657"/>
        <end position="690"/>
    </location>
</feature>
<evidence type="ECO:0000256" key="2">
    <source>
        <dbReference type="SAM" id="Phobius"/>
    </source>
</evidence>
<dbReference type="Pfam" id="PF13429">
    <property type="entry name" value="TPR_15"/>
    <property type="match status" value="1"/>
</dbReference>
<reference evidence="5" key="1">
    <citation type="journal article" date="2019" name="Int. J. Syst. Evol. Microbiol.">
        <title>The Global Catalogue of Microorganisms (GCM) 10K type strain sequencing project: providing services to taxonomists for standard genome sequencing and annotation.</title>
        <authorList>
            <consortium name="The Broad Institute Genomics Platform"/>
            <consortium name="The Broad Institute Genome Sequencing Center for Infectious Disease"/>
            <person name="Wu L."/>
            <person name="Ma J."/>
        </authorList>
    </citation>
    <scope>NUCLEOTIDE SEQUENCE [LARGE SCALE GENOMIC DNA]</scope>
    <source>
        <strain evidence="5">KCTC 62195</strain>
    </source>
</reference>
<accession>A0ABV7ANX0</accession>
<dbReference type="Pfam" id="PF13428">
    <property type="entry name" value="TPR_14"/>
    <property type="match status" value="1"/>
</dbReference>